<name>A0A285U9X2_9BACL</name>
<organism evidence="1 2">
    <name type="scientific">Ureibacillus acetophenoni</name>
    <dbReference type="NCBI Taxonomy" id="614649"/>
    <lineage>
        <taxon>Bacteria</taxon>
        <taxon>Bacillati</taxon>
        <taxon>Bacillota</taxon>
        <taxon>Bacilli</taxon>
        <taxon>Bacillales</taxon>
        <taxon>Caryophanaceae</taxon>
        <taxon>Ureibacillus</taxon>
    </lineage>
</organism>
<reference evidence="2" key="1">
    <citation type="submission" date="2017-08" db="EMBL/GenBank/DDBJ databases">
        <authorList>
            <person name="Varghese N."/>
            <person name="Submissions S."/>
        </authorList>
    </citation>
    <scope>NUCLEOTIDE SEQUENCE [LARGE SCALE GENOMIC DNA]</scope>
    <source>
        <strain evidence="2">JC23</strain>
    </source>
</reference>
<protein>
    <submittedName>
        <fullName evidence="1">Uncharacterized protein</fullName>
    </submittedName>
</protein>
<dbReference type="AlphaFoldDB" id="A0A285U9X2"/>
<dbReference type="RefSeq" id="WP_328588614.1">
    <property type="nucleotide sequence ID" value="NZ_OBQC01000004.1"/>
</dbReference>
<sequence>MKKTAFICDEKYFWHDTGNGALFMPPGGYIESDVHGENPATKRRFKNLLEVSGLMDNLTQLKTSTSNA</sequence>
<dbReference type="Proteomes" id="UP000219252">
    <property type="component" value="Unassembled WGS sequence"/>
</dbReference>
<accession>A0A285U9X2</accession>
<keyword evidence="2" id="KW-1185">Reference proteome</keyword>
<evidence type="ECO:0000313" key="2">
    <source>
        <dbReference type="Proteomes" id="UP000219252"/>
    </source>
</evidence>
<evidence type="ECO:0000313" key="1">
    <source>
        <dbReference type="EMBL" id="SOC38543.1"/>
    </source>
</evidence>
<dbReference type="EMBL" id="OBQC01000004">
    <property type="protein sequence ID" value="SOC38543.1"/>
    <property type="molecule type" value="Genomic_DNA"/>
</dbReference>
<gene>
    <name evidence="1" type="ORF">SAMN05877842_104169</name>
</gene>
<proteinExistence type="predicted"/>